<dbReference type="RefSeq" id="WP_208860379.1">
    <property type="nucleotide sequence ID" value="NZ_FOSK01000007.1"/>
</dbReference>
<evidence type="ECO:0000313" key="2">
    <source>
        <dbReference type="Proteomes" id="UP000199598"/>
    </source>
</evidence>
<name>A0A1I4B6U0_9HYPH</name>
<gene>
    <name evidence="1" type="ORF">SAMN04488518_107165</name>
</gene>
<dbReference type="Gene3D" id="3.40.50.150">
    <property type="entry name" value="Vaccinia Virus protein VP39"/>
    <property type="match status" value="1"/>
</dbReference>
<accession>A0A1I4B6U0</accession>
<dbReference type="InterPro" id="IPR029063">
    <property type="entry name" value="SAM-dependent_MTases_sf"/>
</dbReference>
<comment type="caution">
    <text evidence="1">The sequence shown here is derived from an EMBL/GenBank/DDBJ whole genome shotgun (WGS) entry which is preliminary data.</text>
</comment>
<dbReference type="EMBL" id="FOSK01000007">
    <property type="protein sequence ID" value="SFK64243.1"/>
    <property type="molecule type" value="Genomic_DNA"/>
</dbReference>
<reference evidence="1 2" key="1">
    <citation type="submission" date="2016-10" db="EMBL/GenBank/DDBJ databases">
        <authorList>
            <person name="Varghese N."/>
            <person name="Submissions S."/>
        </authorList>
    </citation>
    <scope>NUCLEOTIDE SEQUENCE [LARGE SCALE GENOMIC DNA]</scope>
    <source>
        <strain evidence="1 2">DSM 16392</strain>
    </source>
</reference>
<evidence type="ECO:0008006" key="3">
    <source>
        <dbReference type="Google" id="ProtNLM"/>
    </source>
</evidence>
<organism evidence="1 2">
    <name type="scientific">Pseudovibrio ascidiaceicola</name>
    <dbReference type="NCBI Taxonomy" id="285279"/>
    <lineage>
        <taxon>Bacteria</taxon>
        <taxon>Pseudomonadati</taxon>
        <taxon>Pseudomonadota</taxon>
        <taxon>Alphaproteobacteria</taxon>
        <taxon>Hyphomicrobiales</taxon>
        <taxon>Stappiaceae</taxon>
        <taxon>Pseudovibrio</taxon>
    </lineage>
</organism>
<proteinExistence type="predicted"/>
<protein>
    <recommendedName>
        <fullName evidence="3">Methyltransferase domain-containing protein</fullName>
    </recommendedName>
</protein>
<dbReference type="Proteomes" id="UP000199598">
    <property type="component" value="Unassembled WGS sequence"/>
</dbReference>
<evidence type="ECO:0000313" key="1">
    <source>
        <dbReference type="EMBL" id="SFK64243.1"/>
    </source>
</evidence>
<sequence>MMGGMIWSTIELAQKVDQSMTMPTLRLFKKKKKTKLDNPKSDLDFYLHQYDSYETYKETQIFYNKKKIQNIWADKTTLTLVKDIVSKEVPNRSFAGICHGSRNGFEQNFLSEDNKFDVFGTDISPTAKQFERSIEWDFHDEKEEWKNKFDFIYSNSLDQGWNPRKALTTWLNQIHQNGVVIIEHTNAHGPQWAGEMDPFGVKPNVMPYVFAEWFGHQISTSFESVQKDNKDLKAWLFILKKNVLVVT</sequence>
<keyword evidence="2" id="KW-1185">Reference proteome</keyword>
<dbReference type="SUPFAM" id="SSF53335">
    <property type="entry name" value="S-adenosyl-L-methionine-dependent methyltransferases"/>
    <property type="match status" value="1"/>
</dbReference>